<dbReference type="PANTHER" id="PTHR21137">
    <property type="entry name" value="ODORANT RECEPTOR"/>
    <property type="match status" value="1"/>
</dbReference>
<reference evidence="11 12" key="1">
    <citation type="submission" date="2017-03" db="EMBL/GenBank/DDBJ databases">
        <title>Genome of the blue death feigning beetle - Asbolus verrucosus.</title>
        <authorList>
            <person name="Rider S.D."/>
        </authorList>
    </citation>
    <scope>NUCLEOTIDE SEQUENCE [LARGE SCALE GENOMIC DNA]</scope>
    <source>
        <strain evidence="11">Butters</strain>
        <tissue evidence="11">Head and leg muscle</tissue>
    </source>
</reference>
<evidence type="ECO:0000256" key="8">
    <source>
        <dbReference type="ARBA" id="ARBA00023170"/>
    </source>
</evidence>
<evidence type="ECO:0000256" key="10">
    <source>
        <dbReference type="SAM" id="Phobius"/>
    </source>
</evidence>
<keyword evidence="5" id="KW-0552">Olfaction</keyword>
<keyword evidence="7 10" id="KW-0472">Membrane</keyword>
<feature type="transmembrane region" description="Helical" evidence="10">
    <location>
        <begin position="288"/>
        <end position="311"/>
    </location>
</feature>
<keyword evidence="3" id="KW-0716">Sensory transduction</keyword>
<accession>A0A482VVP8</accession>
<proteinExistence type="predicted"/>
<dbReference type="PANTHER" id="PTHR21137:SF35">
    <property type="entry name" value="ODORANT RECEPTOR 19A-RELATED"/>
    <property type="match status" value="1"/>
</dbReference>
<organism evidence="11 12">
    <name type="scientific">Asbolus verrucosus</name>
    <name type="common">Desert ironclad beetle</name>
    <dbReference type="NCBI Taxonomy" id="1661398"/>
    <lineage>
        <taxon>Eukaryota</taxon>
        <taxon>Metazoa</taxon>
        <taxon>Ecdysozoa</taxon>
        <taxon>Arthropoda</taxon>
        <taxon>Hexapoda</taxon>
        <taxon>Insecta</taxon>
        <taxon>Pterygota</taxon>
        <taxon>Neoptera</taxon>
        <taxon>Endopterygota</taxon>
        <taxon>Coleoptera</taxon>
        <taxon>Polyphaga</taxon>
        <taxon>Cucujiformia</taxon>
        <taxon>Tenebrionidae</taxon>
        <taxon>Pimeliinae</taxon>
        <taxon>Asbolus</taxon>
    </lineage>
</organism>
<evidence type="ECO:0000256" key="6">
    <source>
        <dbReference type="ARBA" id="ARBA00022989"/>
    </source>
</evidence>
<comment type="caution">
    <text evidence="11">The sequence shown here is derived from an EMBL/GenBank/DDBJ whole genome shotgun (WGS) entry which is preliminary data.</text>
</comment>
<evidence type="ECO:0000256" key="3">
    <source>
        <dbReference type="ARBA" id="ARBA00022606"/>
    </source>
</evidence>
<dbReference type="Proteomes" id="UP000292052">
    <property type="component" value="Unassembled WGS sequence"/>
</dbReference>
<dbReference type="InterPro" id="IPR004117">
    <property type="entry name" value="7tm6_olfct_rcpt"/>
</dbReference>
<comment type="subcellular location">
    <subcellularLocation>
        <location evidence="1">Cell membrane</location>
        <topology evidence="1">Multi-pass membrane protein</topology>
    </subcellularLocation>
</comment>
<feature type="transmembrane region" description="Helical" evidence="10">
    <location>
        <begin position="216"/>
        <end position="236"/>
    </location>
</feature>
<keyword evidence="2" id="KW-1003">Cell membrane</keyword>
<keyword evidence="4 10" id="KW-0812">Transmembrane</keyword>
<keyword evidence="12" id="KW-1185">Reference proteome</keyword>
<evidence type="ECO:0000256" key="9">
    <source>
        <dbReference type="ARBA" id="ARBA00023224"/>
    </source>
</evidence>
<dbReference type="GO" id="GO:0005549">
    <property type="term" value="F:odorant binding"/>
    <property type="evidence" value="ECO:0007669"/>
    <property type="project" value="InterPro"/>
</dbReference>
<dbReference type="GO" id="GO:0005886">
    <property type="term" value="C:plasma membrane"/>
    <property type="evidence" value="ECO:0007669"/>
    <property type="project" value="UniProtKB-SubCell"/>
</dbReference>
<evidence type="ECO:0008006" key="13">
    <source>
        <dbReference type="Google" id="ProtNLM"/>
    </source>
</evidence>
<dbReference type="AlphaFoldDB" id="A0A482VVP8"/>
<keyword evidence="8" id="KW-0675">Receptor</keyword>
<evidence type="ECO:0000256" key="2">
    <source>
        <dbReference type="ARBA" id="ARBA00022475"/>
    </source>
</evidence>
<gene>
    <name evidence="11" type="ORF">BDFB_011628</name>
</gene>
<evidence type="ECO:0000313" key="11">
    <source>
        <dbReference type="EMBL" id="RZC37022.1"/>
    </source>
</evidence>
<protein>
    <recommendedName>
        <fullName evidence="13">7tm 6 domain containing protein</fullName>
    </recommendedName>
</protein>
<feature type="transmembrane region" description="Helical" evidence="10">
    <location>
        <begin position="94"/>
        <end position="113"/>
    </location>
</feature>
<evidence type="ECO:0000256" key="4">
    <source>
        <dbReference type="ARBA" id="ARBA00022692"/>
    </source>
</evidence>
<dbReference type="OrthoDB" id="6764485at2759"/>
<feature type="transmembrane region" description="Helical" evidence="10">
    <location>
        <begin position="147"/>
        <end position="171"/>
    </location>
</feature>
<name>A0A482VVP8_ASBVE</name>
<evidence type="ECO:0000256" key="7">
    <source>
        <dbReference type="ARBA" id="ARBA00023136"/>
    </source>
</evidence>
<keyword evidence="9" id="KW-0807">Transducer</keyword>
<feature type="non-terminal residue" evidence="11">
    <location>
        <position position="1"/>
    </location>
</feature>
<evidence type="ECO:0000256" key="1">
    <source>
        <dbReference type="ARBA" id="ARBA00004651"/>
    </source>
</evidence>
<dbReference type="GO" id="GO:0007165">
    <property type="term" value="P:signal transduction"/>
    <property type="evidence" value="ECO:0007669"/>
    <property type="project" value="UniProtKB-KW"/>
</dbReference>
<dbReference type="GO" id="GO:0004984">
    <property type="term" value="F:olfactory receptor activity"/>
    <property type="evidence" value="ECO:0007669"/>
    <property type="project" value="InterPro"/>
</dbReference>
<feature type="transmembrane region" description="Helical" evidence="10">
    <location>
        <begin position="61"/>
        <end position="82"/>
    </location>
</feature>
<keyword evidence="6 10" id="KW-1133">Transmembrane helix</keyword>
<evidence type="ECO:0000256" key="5">
    <source>
        <dbReference type="ARBA" id="ARBA00022725"/>
    </source>
</evidence>
<evidence type="ECO:0000313" key="12">
    <source>
        <dbReference type="Proteomes" id="UP000292052"/>
    </source>
</evidence>
<sequence>KNQISFQMLTTVDIERPKYIKYGAANEIWSSDVDFFLNTDDCFIIIRKLFIDFAYNKYTKLFNMICLLFQSAVYLVEIYFMIANFNLELLSRYSAQMLIFAFILTTMIVSIYLEKDILTLKNLFFDIAWSLESAGLKTRNLITKKSTIINAVIYVVFALFVFAAIICQPAFGDESELFLCVRVFREYFGVWMKIPHLLYFSTLPFMYLSSIRLAYVLIYGILQIQMQVTLLDVHILQMSSDFNHLREEEKLYSIVYQTEIYKRLCFCIYHHVALKEFITKLSATVKSVMFIFVILGILTTIGVFFLILNVVKDSLMRLQHDLKILVQNVGITLLQTGHILESLMKCTWYNWNTKNRLTLLIFIMNCMEPMKFSFAGVVLDRKLAAAVTFKQY</sequence>
<dbReference type="EMBL" id="QDEB01056463">
    <property type="protein sequence ID" value="RZC37022.1"/>
    <property type="molecule type" value="Genomic_DNA"/>
</dbReference>
<feature type="transmembrane region" description="Helical" evidence="10">
    <location>
        <begin position="191"/>
        <end position="209"/>
    </location>
</feature>